<dbReference type="EMBL" id="JAGTJS010000004">
    <property type="protein sequence ID" value="KAH7271840.1"/>
    <property type="molecule type" value="Genomic_DNA"/>
</dbReference>
<dbReference type="SUPFAM" id="SSF51182">
    <property type="entry name" value="RmlC-like cupins"/>
    <property type="match status" value="1"/>
</dbReference>
<dbReference type="Proteomes" id="UP000736672">
    <property type="component" value="Unassembled WGS sequence"/>
</dbReference>
<evidence type="ECO:0000313" key="1">
    <source>
        <dbReference type="EMBL" id="KAH7271840.1"/>
    </source>
</evidence>
<proteinExistence type="predicted"/>
<sequence length="326" mass="36620">MSIRIFRLKDDCQIDISAKAVVKAAQENDDSLIVFHHEPTLTEPVRFRHHQTAYNAFVVCKGSFQFWNHHRGHTLGLGDFVFVPPGTVYGYKPLEPQSEFIILTTVHDIAGLGRVLRHDHGGELRLASGDQSGDVTYDIHFQQTHLAPDILKGLEMETSLPPISQPYFLRITNSASWMLGGIISRPCVTTAQSDGRFSISAMETSYILTAEPFVNRWWCFTRVVHCFYLIQGVLKIKFKDDAEWTFVRQGQAIMVPERQEFTADPGSSFLRLISFSNGAGIDEVVCKAGLKREGPMLPEAASRWDAWDELRFRSACVEVGALISSA</sequence>
<organism evidence="1 2">
    <name type="scientific">Fusarium solani</name>
    <name type="common">Filamentous fungus</name>
    <dbReference type="NCBI Taxonomy" id="169388"/>
    <lineage>
        <taxon>Eukaryota</taxon>
        <taxon>Fungi</taxon>
        <taxon>Dikarya</taxon>
        <taxon>Ascomycota</taxon>
        <taxon>Pezizomycotina</taxon>
        <taxon>Sordariomycetes</taxon>
        <taxon>Hypocreomycetidae</taxon>
        <taxon>Hypocreales</taxon>
        <taxon>Nectriaceae</taxon>
        <taxon>Fusarium</taxon>
        <taxon>Fusarium solani species complex</taxon>
    </lineage>
</organism>
<comment type="caution">
    <text evidence="1">The sequence shown here is derived from an EMBL/GenBank/DDBJ whole genome shotgun (WGS) entry which is preliminary data.</text>
</comment>
<reference evidence="1" key="1">
    <citation type="journal article" date="2021" name="Nat. Commun.">
        <title>Genetic determinants of endophytism in the Arabidopsis root mycobiome.</title>
        <authorList>
            <person name="Mesny F."/>
            <person name="Miyauchi S."/>
            <person name="Thiergart T."/>
            <person name="Pickel B."/>
            <person name="Atanasova L."/>
            <person name="Karlsson M."/>
            <person name="Huettel B."/>
            <person name="Barry K.W."/>
            <person name="Haridas S."/>
            <person name="Chen C."/>
            <person name="Bauer D."/>
            <person name="Andreopoulos W."/>
            <person name="Pangilinan J."/>
            <person name="LaButti K."/>
            <person name="Riley R."/>
            <person name="Lipzen A."/>
            <person name="Clum A."/>
            <person name="Drula E."/>
            <person name="Henrissat B."/>
            <person name="Kohler A."/>
            <person name="Grigoriev I.V."/>
            <person name="Martin F.M."/>
            <person name="Hacquard S."/>
        </authorList>
    </citation>
    <scope>NUCLEOTIDE SEQUENCE</scope>
    <source>
        <strain evidence="1">FSSC 5 MPI-SDFR-AT-0091</strain>
    </source>
</reference>
<gene>
    <name evidence="1" type="ORF">B0J15DRAFT_486037</name>
</gene>
<accession>A0A9P9RBB5</accession>
<evidence type="ECO:0000313" key="2">
    <source>
        <dbReference type="Proteomes" id="UP000736672"/>
    </source>
</evidence>
<dbReference type="AlphaFoldDB" id="A0A9P9RBB5"/>
<keyword evidence="2" id="KW-1185">Reference proteome</keyword>
<dbReference type="InterPro" id="IPR014710">
    <property type="entry name" value="RmlC-like_jellyroll"/>
</dbReference>
<dbReference type="OrthoDB" id="2588190at2759"/>
<name>A0A9P9RBB5_FUSSL</name>
<dbReference type="InterPro" id="IPR011051">
    <property type="entry name" value="RmlC_Cupin_sf"/>
</dbReference>
<dbReference type="Gene3D" id="2.60.120.10">
    <property type="entry name" value="Jelly Rolls"/>
    <property type="match status" value="2"/>
</dbReference>
<protein>
    <submittedName>
        <fullName evidence="1">Uncharacterized protein</fullName>
    </submittedName>
</protein>